<dbReference type="InterPro" id="IPR058231">
    <property type="entry name" value="MG284-like_C"/>
</dbReference>
<dbReference type="EMBL" id="CP042295">
    <property type="protein sequence ID" value="QDY87292.1"/>
    <property type="molecule type" value="Genomic_DNA"/>
</dbReference>
<protein>
    <submittedName>
        <fullName evidence="1">Uncharacterized protein</fullName>
    </submittedName>
</protein>
<dbReference type="KEGG" id="mans:FRW55_04045"/>
<name>A0A5B8J9G5_9MOLU</name>
<reference evidence="1 2" key="1">
    <citation type="journal article" date="2019" name="Microbiol. Resour. Announc.">
        <title>Complete Genome Sequences of Three Mycoplasma anserisalpingitis (Mycoplasma sp. 1220) Strains.</title>
        <authorList>
            <person name="Grozner D."/>
            <person name="Forro B."/>
            <person name="Kovacs A.B."/>
            <person name="Marton S."/>
            <person name="Banyai K."/>
            <person name="Kreizinger Z."/>
            <person name="Sulyok K.M."/>
            <person name="Gyuranecz M."/>
        </authorList>
    </citation>
    <scope>NUCLEOTIDE SEQUENCE [LARGE SCALE GENOMIC DNA]</scope>
    <source>
        <strain evidence="1 2">ATCC:BAA-2147</strain>
    </source>
</reference>
<evidence type="ECO:0000313" key="1">
    <source>
        <dbReference type="EMBL" id="QDY87292.1"/>
    </source>
</evidence>
<dbReference type="AlphaFoldDB" id="A0A5B8J9G5"/>
<organism evidence="1 2">
    <name type="scientific">Mycoplasma anserisalpingitidis</name>
    <dbReference type="NCBI Taxonomy" id="519450"/>
    <lineage>
        <taxon>Bacteria</taxon>
        <taxon>Bacillati</taxon>
        <taxon>Mycoplasmatota</taxon>
        <taxon>Mollicutes</taxon>
        <taxon>Mycoplasmataceae</taxon>
        <taxon>Mycoplasma</taxon>
    </lineage>
</organism>
<dbReference type="Proteomes" id="UP000318927">
    <property type="component" value="Chromosome"/>
</dbReference>
<dbReference type="OrthoDB" id="400586at2"/>
<gene>
    <name evidence="1" type="ORF">FRW55_04045</name>
</gene>
<accession>A0A5B8J9G5</accession>
<evidence type="ECO:0000313" key="2">
    <source>
        <dbReference type="Proteomes" id="UP000318927"/>
    </source>
</evidence>
<proteinExistence type="predicted"/>
<sequence>MRNDEKSMTKSQIIKNIVETNRLGKTINEIRKNGQSNNTIQYQLPKDFKINWEDEDIDWNWETEYVKFILKNMTKINSMIIEKTYIQNSNLKDKNWYKEYFSKTTFYKKKKQAELEFLTLYFASRTNKQYIAH</sequence>
<dbReference type="NCBIfam" id="NF045770">
    <property type="entry name" value="MPN403_MG284_C"/>
    <property type="match status" value="1"/>
</dbReference>
<dbReference type="RefSeq" id="WP_146367721.1">
    <property type="nucleotide sequence ID" value="NZ_CP041664.1"/>
</dbReference>
<keyword evidence="2" id="KW-1185">Reference proteome</keyword>